<dbReference type="SUPFAM" id="SSF53756">
    <property type="entry name" value="UDP-Glycosyltransferase/glycogen phosphorylase"/>
    <property type="match status" value="1"/>
</dbReference>
<keyword evidence="5" id="KW-1185">Reference proteome</keyword>
<accession>A0A967B3U1</accession>
<dbReference type="Pfam" id="PF13432">
    <property type="entry name" value="TPR_16"/>
    <property type="match status" value="1"/>
</dbReference>
<feature type="repeat" description="TPR" evidence="3">
    <location>
        <begin position="45"/>
        <end position="78"/>
    </location>
</feature>
<dbReference type="Pfam" id="PF01075">
    <property type="entry name" value="Glyco_transf_9"/>
    <property type="match status" value="1"/>
</dbReference>
<dbReference type="InterPro" id="IPR019734">
    <property type="entry name" value="TPR_rpt"/>
</dbReference>
<dbReference type="Gene3D" id="1.25.40.10">
    <property type="entry name" value="Tetratricopeptide repeat domain"/>
    <property type="match status" value="1"/>
</dbReference>
<dbReference type="PANTHER" id="PTHR44858">
    <property type="entry name" value="TETRATRICOPEPTIDE REPEAT PROTEIN 6"/>
    <property type="match status" value="1"/>
</dbReference>
<dbReference type="InterPro" id="IPR002201">
    <property type="entry name" value="Glyco_trans_9"/>
</dbReference>
<dbReference type="PANTHER" id="PTHR44858:SF1">
    <property type="entry name" value="UDP-N-ACETYLGLUCOSAMINE--PEPTIDE N-ACETYLGLUCOSAMINYLTRANSFERASE SPINDLY-RELATED"/>
    <property type="match status" value="1"/>
</dbReference>
<evidence type="ECO:0000256" key="3">
    <source>
        <dbReference type="PROSITE-ProRule" id="PRU00339"/>
    </source>
</evidence>
<dbReference type="InterPro" id="IPR011990">
    <property type="entry name" value="TPR-like_helical_dom_sf"/>
</dbReference>
<feature type="repeat" description="TPR" evidence="3">
    <location>
        <begin position="79"/>
        <end position="112"/>
    </location>
</feature>
<dbReference type="Gene3D" id="3.40.50.2000">
    <property type="entry name" value="Glycogen Phosphorylase B"/>
    <property type="match status" value="1"/>
</dbReference>
<dbReference type="RefSeq" id="WP_166313378.1">
    <property type="nucleotide sequence ID" value="NZ_WOTH01000006.1"/>
</dbReference>
<reference evidence="4" key="1">
    <citation type="submission" date="2019-11" db="EMBL/GenBank/DDBJ databases">
        <title>Description of new Acetobacter species.</title>
        <authorList>
            <person name="Cleenwerck I."/>
            <person name="Sombolestani A.S."/>
        </authorList>
    </citation>
    <scope>NUCLEOTIDE SEQUENCE</scope>
    <source>
        <strain evidence="4">LMG 1626</strain>
    </source>
</reference>
<dbReference type="AlphaFoldDB" id="A0A967B3U1"/>
<keyword evidence="2 3" id="KW-0802">TPR repeat</keyword>
<keyword evidence="1" id="KW-0677">Repeat</keyword>
<evidence type="ECO:0000313" key="4">
    <source>
        <dbReference type="EMBL" id="NHO53232.1"/>
    </source>
</evidence>
<dbReference type="SMART" id="SM00028">
    <property type="entry name" value="TPR"/>
    <property type="match status" value="3"/>
</dbReference>
<evidence type="ECO:0000313" key="5">
    <source>
        <dbReference type="Proteomes" id="UP000597459"/>
    </source>
</evidence>
<organism evidence="4 5">
    <name type="scientific">Acetobacter estunensis</name>
    <dbReference type="NCBI Taxonomy" id="104097"/>
    <lineage>
        <taxon>Bacteria</taxon>
        <taxon>Pseudomonadati</taxon>
        <taxon>Pseudomonadota</taxon>
        <taxon>Alphaproteobacteria</taxon>
        <taxon>Acetobacterales</taxon>
        <taxon>Acetobacteraceae</taxon>
        <taxon>Acetobacter</taxon>
    </lineage>
</organism>
<name>A0A967B3U1_9PROT</name>
<dbReference type="EMBL" id="WOTH01000006">
    <property type="protein sequence ID" value="NHO53232.1"/>
    <property type="molecule type" value="Genomic_DNA"/>
</dbReference>
<sequence length="472" mass="52348">MTRTTADSSVSEHPPETGEALQLAGRFPEAEAEYQARLSANPDDARTLSNYGGLLCSLGAFEPALQKLIRAVTLDPKLADAWSNLGNALQSLQRHDEAITAYSNCLRLNPGQALALSNLGVALDCRGQHELALKFHNAAVSLAPENAESHTNHAISLLASGNYKDGFEEYEWRWKTRTTKWHGIEGPLWNGEAFPDKTLLIHTEGGFGDMLQFARFLPLVAERGGHVIVRMRPELHTLLSHSFPALTFVTENDPIPPHDLQCPILSLPRALGITLDTLPSPQGFLHPDPEKVRFWAERLTQDTPGQRPLRIGLVWAGAPHREIREAEIADRRRSTTLATLAPLVRSAPEAVFYSLQIGEQAFQAKTPPIGMRLIDHTADLHDFEDTAALIANLDLVIAVDTSTAHVAAGLGKPVWLLSRYDQCWRWLSGRTDSPWYDTVKIYQQDRPLDWSGPLARMTHDLQLFAQNHTPPS</sequence>
<feature type="repeat" description="TPR" evidence="3">
    <location>
        <begin position="113"/>
        <end position="146"/>
    </location>
</feature>
<dbReference type="PROSITE" id="PS50005">
    <property type="entry name" value="TPR"/>
    <property type="match status" value="3"/>
</dbReference>
<dbReference type="PROSITE" id="PS50293">
    <property type="entry name" value="TPR_REGION"/>
    <property type="match status" value="1"/>
</dbReference>
<dbReference type="InterPro" id="IPR050498">
    <property type="entry name" value="Ycf3"/>
</dbReference>
<evidence type="ECO:0000256" key="2">
    <source>
        <dbReference type="ARBA" id="ARBA00022803"/>
    </source>
</evidence>
<gene>
    <name evidence="4" type="ORF">GOB87_04555</name>
</gene>
<dbReference type="Pfam" id="PF00515">
    <property type="entry name" value="TPR_1"/>
    <property type="match status" value="1"/>
</dbReference>
<protein>
    <submittedName>
        <fullName evidence="4">Tetratricopeptide repeat protein</fullName>
    </submittedName>
</protein>
<comment type="caution">
    <text evidence="4">The sequence shown here is derived from an EMBL/GenBank/DDBJ whole genome shotgun (WGS) entry which is preliminary data.</text>
</comment>
<proteinExistence type="predicted"/>
<dbReference type="SUPFAM" id="SSF48452">
    <property type="entry name" value="TPR-like"/>
    <property type="match status" value="1"/>
</dbReference>
<dbReference type="GO" id="GO:0016757">
    <property type="term" value="F:glycosyltransferase activity"/>
    <property type="evidence" value="ECO:0007669"/>
    <property type="project" value="InterPro"/>
</dbReference>
<dbReference type="Proteomes" id="UP000597459">
    <property type="component" value="Unassembled WGS sequence"/>
</dbReference>
<evidence type="ECO:0000256" key="1">
    <source>
        <dbReference type="ARBA" id="ARBA00022737"/>
    </source>
</evidence>